<gene>
    <name evidence="3" type="ORF">RJ641_036503</name>
</gene>
<keyword evidence="1" id="KW-0378">Hydrolase</keyword>
<keyword evidence="1" id="KW-0067">ATP-binding</keyword>
<dbReference type="PANTHER" id="PTHR10492:SF94">
    <property type="entry name" value="ATP-DEPENDENT DNA HELICASE"/>
    <property type="match status" value="1"/>
</dbReference>
<dbReference type="GO" id="GO:0016787">
    <property type="term" value="F:hydrolase activity"/>
    <property type="evidence" value="ECO:0007669"/>
    <property type="project" value="UniProtKB-KW"/>
</dbReference>
<feature type="domain" description="DNA helicase Pif1-like DEAD-box helicase" evidence="2">
    <location>
        <begin position="171"/>
        <end position="217"/>
    </location>
</feature>
<keyword evidence="1" id="KW-0547">Nucleotide-binding</keyword>
<dbReference type="GO" id="GO:0005524">
    <property type="term" value="F:ATP binding"/>
    <property type="evidence" value="ECO:0007669"/>
    <property type="project" value="UniProtKB-KW"/>
</dbReference>
<evidence type="ECO:0000256" key="1">
    <source>
        <dbReference type="RuleBase" id="RU363044"/>
    </source>
</evidence>
<comment type="catalytic activity">
    <reaction evidence="1">
        <text>ATP + H2O = ADP + phosphate + H(+)</text>
        <dbReference type="Rhea" id="RHEA:13065"/>
        <dbReference type="ChEBI" id="CHEBI:15377"/>
        <dbReference type="ChEBI" id="CHEBI:15378"/>
        <dbReference type="ChEBI" id="CHEBI:30616"/>
        <dbReference type="ChEBI" id="CHEBI:43474"/>
        <dbReference type="ChEBI" id="CHEBI:456216"/>
        <dbReference type="EC" id="5.6.2.3"/>
    </reaction>
</comment>
<comment type="cofactor">
    <cofactor evidence="1">
        <name>Mg(2+)</name>
        <dbReference type="ChEBI" id="CHEBI:18420"/>
    </cofactor>
</comment>
<dbReference type="EMBL" id="JBAMMX010000009">
    <property type="protein sequence ID" value="KAK6933609.1"/>
    <property type="molecule type" value="Genomic_DNA"/>
</dbReference>
<proteinExistence type="inferred from homology"/>
<dbReference type="SUPFAM" id="SSF52540">
    <property type="entry name" value="P-loop containing nucleoside triphosphate hydrolases"/>
    <property type="match status" value="1"/>
</dbReference>
<dbReference type="PANTHER" id="PTHR10492">
    <property type="match status" value="1"/>
</dbReference>
<dbReference type="Pfam" id="PF05970">
    <property type="entry name" value="PIF1"/>
    <property type="match status" value="1"/>
</dbReference>
<dbReference type="GO" id="GO:0006281">
    <property type="term" value="P:DNA repair"/>
    <property type="evidence" value="ECO:0007669"/>
    <property type="project" value="UniProtKB-KW"/>
</dbReference>
<evidence type="ECO:0000313" key="3">
    <source>
        <dbReference type="EMBL" id="KAK6933609.1"/>
    </source>
</evidence>
<dbReference type="Gene3D" id="3.40.50.300">
    <property type="entry name" value="P-loop containing nucleotide triphosphate hydrolases"/>
    <property type="match status" value="1"/>
</dbReference>
<accession>A0AAN8VHD3</accession>
<keyword evidence="1" id="KW-0233">DNA recombination</keyword>
<comment type="caution">
    <text evidence="3">The sequence shown here is derived from an EMBL/GenBank/DDBJ whole genome shotgun (WGS) entry which is preliminary data.</text>
</comment>
<dbReference type="InterPro" id="IPR027417">
    <property type="entry name" value="P-loop_NTPase"/>
</dbReference>
<dbReference type="EC" id="5.6.2.3" evidence="1"/>
<protein>
    <recommendedName>
        <fullName evidence="1">ATP-dependent DNA helicase</fullName>
        <ecNumber evidence="1">5.6.2.3</ecNumber>
    </recommendedName>
</protein>
<organism evidence="3 4">
    <name type="scientific">Dillenia turbinata</name>
    <dbReference type="NCBI Taxonomy" id="194707"/>
    <lineage>
        <taxon>Eukaryota</taxon>
        <taxon>Viridiplantae</taxon>
        <taxon>Streptophyta</taxon>
        <taxon>Embryophyta</taxon>
        <taxon>Tracheophyta</taxon>
        <taxon>Spermatophyta</taxon>
        <taxon>Magnoliopsida</taxon>
        <taxon>eudicotyledons</taxon>
        <taxon>Gunneridae</taxon>
        <taxon>Pentapetalae</taxon>
        <taxon>Dilleniales</taxon>
        <taxon>Dilleniaceae</taxon>
        <taxon>Dillenia</taxon>
    </lineage>
</organism>
<dbReference type="GO" id="GO:0000723">
    <property type="term" value="P:telomere maintenance"/>
    <property type="evidence" value="ECO:0007669"/>
    <property type="project" value="InterPro"/>
</dbReference>
<dbReference type="GO" id="GO:0043139">
    <property type="term" value="F:5'-3' DNA helicase activity"/>
    <property type="evidence" value="ECO:0007669"/>
    <property type="project" value="UniProtKB-EC"/>
</dbReference>
<evidence type="ECO:0000313" key="4">
    <source>
        <dbReference type="Proteomes" id="UP001370490"/>
    </source>
</evidence>
<keyword evidence="1" id="KW-0227">DNA damage</keyword>
<dbReference type="Proteomes" id="UP001370490">
    <property type="component" value="Unassembled WGS sequence"/>
</dbReference>
<reference evidence="3 4" key="1">
    <citation type="submission" date="2023-12" db="EMBL/GenBank/DDBJ databases">
        <title>A high-quality genome assembly for Dillenia turbinata (Dilleniales).</title>
        <authorList>
            <person name="Chanderbali A."/>
        </authorList>
    </citation>
    <scope>NUCLEOTIDE SEQUENCE [LARGE SCALE GENOMIC DNA]</scope>
    <source>
        <strain evidence="3">LSX21</strain>
        <tissue evidence="3">Leaf</tissue>
    </source>
</reference>
<comment type="similarity">
    <text evidence="1">Belongs to the helicase family.</text>
</comment>
<keyword evidence="1" id="KW-0234">DNA repair</keyword>
<keyword evidence="4" id="KW-1185">Reference proteome</keyword>
<name>A0AAN8VHD3_9MAGN</name>
<dbReference type="InterPro" id="IPR010285">
    <property type="entry name" value="DNA_helicase_pif1-like_DEAD"/>
</dbReference>
<keyword evidence="1 3" id="KW-0347">Helicase</keyword>
<evidence type="ECO:0000259" key="2">
    <source>
        <dbReference type="Pfam" id="PF05970"/>
    </source>
</evidence>
<sequence length="329" mass="36865">MNINEDEHLSTSVRTNVHGVGTETSDDDHQTGMPGVSHLMTEIDNHLLTSSIGVLVTRISEPSHNMNALVPSFIPSIEVVPDEPSSFVDSSNATSSDYTHRVTLGHLSSSEVRNKVLFDLNNLLSLMGKNLTDYQIVNDDLEFQHQGMIIKEVETEINIVIDPEDLVLTLKLNPEQKHAYDMILDFVFTNKSGSFLIDGPGGTGKTFLYQSLFVVLRLISSVFPDLGLYSNDPYKMINSFLLKMYLYMRCRFNIDLEDDTSKITASVFGELAEKLLTFTGVQAMEHFNQSKATDVKQHFTVIYYCDASEYEINKNEFSLSESATIASHP</sequence>
<dbReference type="AlphaFoldDB" id="A0AAN8VHD3"/>
<dbReference type="GO" id="GO:0006310">
    <property type="term" value="P:DNA recombination"/>
    <property type="evidence" value="ECO:0007669"/>
    <property type="project" value="UniProtKB-KW"/>
</dbReference>